<name>S5MND0_9POLY</name>
<feature type="transmembrane region" description="Helical" evidence="2">
    <location>
        <begin position="127"/>
        <end position="144"/>
    </location>
</feature>
<dbReference type="InterPro" id="IPR036869">
    <property type="entry name" value="J_dom_sf"/>
</dbReference>
<dbReference type="GeneID" id="22521016"/>
<dbReference type="Pfam" id="PF02380">
    <property type="entry name" value="Papo_T_antigen"/>
    <property type="match status" value="1"/>
</dbReference>
<keyword evidence="2" id="KW-0812">Transmembrane</keyword>
<proteinExistence type="predicted"/>
<feature type="domain" description="J" evidence="3">
    <location>
        <begin position="11"/>
        <end position="90"/>
    </location>
</feature>
<dbReference type="RefSeq" id="YP_009111381.1">
    <property type="nucleotide sequence ID" value="NC_025899.1"/>
</dbReference>
<protein>
    <submittedName>
        <fullName evidence="4">Small T antigen</fullName>
    </submittedName>
</protein>
<keyword evidence="5" id="KW-1185">Reference proteome</keyword>
<dbReference type="Gene3D" id="1.20.120.1860">
    <property type="entry name" value="Small t-antigen, unique domain"/>
    <property type="match status" value="1"/>
</dbReference>
<dbReference type="InterPro" id="IPR001623">
    <property type="entry name" value="DnaJ_domain"/>
</dbReference>
<organism evidence="4 5">
    <name type="scientific">Zetapolyomavirus delphini</name>
    <dbReference type="NCBI Taxonomy" id="1891756"/>
    <lineage>
        <taxon>Viruses</taxon>
        <taxon>Monodnaviria</taxon>
        <taxon>Shotokuvirae</taxon>
        <taxon>Cossaviricota</taxon>
        <taxon>Papovaviricetes</taxon>
        <taxon>Sepolyvirales</taxon>
        <taxon>Polyomaviridae</taxon>
        <taxon>Zetapolyomavirus</taxon>
    </lineage>
</organism>
<keyword evidence="2" id="KW-1133">Transmembrane helix</keyword>
<dbReference type="EMBL" id="KC594077">
    <property type="protein sequence ID" value="AGR44743.1"/>
    <property type="molecule type" value="Genomic_DNA"/>
</dbReference>
<sequence length="169" mass="19513">MDCLTLDEQHELMDLLGLERTLYGCYGLMKTAFKSAALKYHPDKGGDPALMQRLNVLFGKLVEAMQHAPSYKPDDEVKIKLFQASPDTFYCKTWGSCNLGLSSSCLCLMCLLRHCHKKRQNKESKPLLWMRCFCFTCFLTWFGVENNWSSCNVWMDMVANTSLDELKLW</sequence>
<dbReference type="PROSITE" id="PS50076">
    <property type="entry name" value="DNAJ_2"/>
    <property type="match status" value="1"/>
</dbReference>
<evidence type="ECO:0000256" key="1">
    <source>
        <dbReference type="ARBA" id="ARBA00022518"/>
    </source>
</evidence>
<dbReference type="Gene3D" id="1.10.287.110">
    <property type="entry name" value="DnaJ domain"/>
    <property type="match status" value="1"/>
</dbReference>
<evidence type="ECO:0000256" key="2">
    <source>
        <dbReference type="SAM" id="Phobius"/>
    </source>
</evidence>
<keyword evidence="2" id="KW-0472">Membrane</keyword>
<dbReference type="SUPFAM" id="SSF46565">
    <property type="entry name" value="Chaperone J-domain"/>
    <property type="match status" value="1"/>
</dbReference>
<dbReference type="InterPro" id="IPR003354">
    <property type="entry name" value="Papo_T_antigen"/>
</dbReference>
<accession>S5MND0</accession>
<dbReference type="Proteomes" id="UP000203199">
    <property type="component" value="Segment"/>
</dbReference>
<keyword evidence="1" id="KW-0244">Early protein</keyword>
<dbReference type="InterPro" id="IPR036092">
    <property type="entry name" value="Papo_T_antigensf"/>
</dbReference>
<evidence type="ECO:0000259" key="3">
    <source>
        <dbReference type="PROSITE" id="PS50076"/>
    </source>
</evidence>
<reference evidence="4 5" key="1">
    <citation type="journal article" date="2013" name="PLoS ONE">
        <title>Identification of a Novel Cetacean Polyomavirus from a Common Dolphin (Delphinus delphis) with Tracheobronchitis.</title>
        <authorList>
            <person name="Anthony S.J."/>
            <person name="St Leger J.A."/>
            <person name="Navarrete-Macias I."/>
            <person name="Nilson E."/>
            <person name="Sanchez-Leon M."/>
            <person name="Liang E."/>
            <person name="Seimon T."/>
            <person name="Jain K."/>
            <person name="Karesh W."/>
            <person name="Daszak P."/>
            <person name="Briese T."/>
            <person name="Lipkin W.I."/>
        </authorList>
    </citation>
    <scope>NUCLEOTIDE SEQUENCE [LARGE SCALE GENOMIC DNA]</scope>
    <source>
        <strain evidence="4">DPyV-1/Trachea/2010</strain>
    </source>
</reference>
<dbReference type="SUPFAM" id="SSF161240">
    <property type="entry name" value="T-antigen specific domain-like"/>
    <property type="match status" value="1"/>
</dbReference>
<dbReference type="KEGG" id="vg:22521016"/>
<evidence type="ECO:0000313" key="5">
    <source>
        <dbReference type="Proteomes" id="UP000203199"/>
    </source>
</evidence>
<dbReference type="OrthoDB" id="14669at10239"/>
<evidence type="ECO:0000313" key="4">
    <source>
        <dbReference type="EMBL" id="AGR44743.1"/>
    </source>
</evidence>